<name>A0A1D8UYQ7_9PROT</name>
<evidence type="ECO:0000256" key="1">
    <source>
        <dbReference type="SAM" id="MobiDB-lite"/>
    </source>
</evidence>
<geneLocation type="plasmid" evidence="3">
    <name>pkb14400_2</name>
</geneLocation>
<protein>
    <submittedName>
        <fullName evidence="2">Uncharacterized protein</fullName>
    </submittedName>
</protein>
<sequence>MQIMTATQGTQSNAVARKKRKKANGSALAPARVRVSALTPPDGVSPIFRKRPVLTCLKAAYALIVLKKSRPTLCLKFRFETVTYRVL</sequence>
<feature type="region of interest" description="Disordered" evidence="1">
    <location>
        <begin position="1"/>
        <end position="28"/>
    </location>
</feature>
<reference evidence="2 3" key="1">
    <citation type="journal article" date="2016" name="Microb. Cell Fact.">
        <title>Dissection of exopolysaccharide biosynthesis in Kozakia baliensis.</title>
        <authorList>
            <person name="Brandt J.U."/>
            <person name="Jakob F."/>
            <person name="Behr J."/>
            <person name="Geissler A.J."/>
            <person name="Vogel R.F."/>
        </authorList>
    </citation>
    <scope>NUCLEOTIDE SEQUENCE [LARGE SCALE GENOMIC DNA]</scope>
    <source>
        <strain evidence="2 3">DSM 14400</strain>
        <plasmid evidence="3">Plasmid pkb14400_2</plasmid>
    </source>
</reference>
<dbReference type="EMBL" id="CP014676">
    <property type="protein sequence ID" value="AOX18687.1"/>
    <property type="molecule type" value="Genomic_DNA"/>
</dbReference>
<gene>
    <name evidence="2" type="ORF">A0U89_15380</name>
</gene>
<keyword evidence="3" id="KW-1185">Reference proteome</keyword>
<dbReference type="AlphaFoldDB" id="A0A1D8UYQ7"/>
<dbReference type="KEGG" id="kba:A0U89_15380"/>
<evidence type="ECO:0000313" key="3">
    <source>
        <dbReference type="Proteomes" id="UP000179145"/>
    </source>
</evidence>
<keyword evidence="2" id="KW-0614">Plasmid</keyword>
<dbReference type="Proteomes" id="UP000179145">
    <property type="component" value="Plasmid pKB14400_2"/>
</dbReference>
<evidence type="ECO:0000313" key="2">
    <source>
        <dbReference type="EMBL" id="AOX18687.1"/>
    </source>
</evidence>
<accession>A0A1D8UYQ7</accession>
<feature type="compositionally biased region" description="Polar residues" evidence="1">
    <location>
        <begin position="1"/>
        <end position="14"/>
    </location>
</feature>
<proteinExistence type="predicted"/>
<organism evidence="2 3">
    <name type="scientific">Kozakia baliensis</name>
    <dbReference type="NCBI Taxonomy" id="153496"/>
    <lineage>
        <taxon>Bacteria</taxon>
        <taxon>Pseudomonadati</taxon>
        <taxon>Pseudomonadota</taxon>
        <taxon>Alphaproteobacteria</taxon>
        <taxon>Acetobacterales</taxon>
        <taxon>Acetobacteraceae</taxon>
        <taxon>Kozakia</taxon>
    </lineage>
</organism>